<keyword evidence="5 8" id="KW-1133">Transmembrane helix</keyword>
<comment type="subcellular location">
    <subcellularLocation>
        <location evidence="1">Membrane</location>
        <topology evidence="1">Multi-pass membrane protein</topology>
    </subcellularLocation>
</comment>
<feature type="compositionally biased region" description="Acidic residues" evidence="7">
    <location>
        <begin position="498"/>
        <end position="511"/>
    </location>
</feature>
<dbReference type="InterPro" id="IPR020846">
    <property type="entry name" value="MFS_dom"/>
</dbReference>
<keyword evidence="4" id="KW-0769">Symport</keyword>
<protein>
    <submittedName>
        <fullName evidence="11">Sialin</fullName>
    </submittedName>
</protein>
<dbReference type="CTD" id="33292"/>
<accession>A0A6P9AFE9</accession>
<dbReference type="Gene3D" id="1.20.1250.20">
    <property type="entry name" value="MFS general substrate transporter like domains"/>
    <property type="match status" value="2"/>
</dbReference>
<dbReference type="FunCoup" id="A0A6P9AFE9">
    <property type="interactions" value="11"/>
</dbReference>
<organism evidence="11">
    <name type="scientific">Thrips palmi</name>
    <name type="common">Melon thrips</name>
    <dbReference type="NCBI Taxonomy" id="161013"/>
    <lineage>
        <taxon>Eukaryota</taxon>
        <taxon>Metazoa</taxon>
        <taxon>Ecdysozoa</taxon>
        <taxon>Arthropoda</taxon>
        <taxon>Hexapoda</taxon>
        <taxon>Insecta</taxon>
        <taxon>Pterygota</taxon>
        <taxon>Neoptera</taxon>
        <taxon>Paraneoptera</taxon>
        <taxon>Thysanoptera</taxon>
        <taxon>Terebrantia</taxon>
        <taxon>Thripoidea</taxon>
        <taxon>Thripidae</taxon>
        <taxon>Thrips</taxon>
    </lineage>
</organism>
<dbReference type="KEGG" id="tpal:117654519"/>
<evidence type="ECO:0000256" key="3">
    <source>
        <dbReference type="ARBA" id="ARBA00022692"/>
    </source>
</evidence>
<evidence type="ECO:0000313" key="10">
    <source>
        <dbReference type="Proteomes" id="UP000515158"/>
    </source>
</evidence>
<name>A0A6P9AFE9_THRPL</name>
<keyword evidence="6 8" id="KW-0472">Membrane</keyword>
<feature type="transmembrane region" description="Helical" evidence="8">
    <location>
        <begin position="369"/>
        <end position="388"/>
    </location>
</feature>
<evidence type="ECO:0000256" key="4">
    <source>
        <dbReference type="ARBA" id="ARBA00022847"/>
    </source>
</evidence>
<dbReference type="CDD" id="cd17318">
    <property type="entry name" value="MFS_SLC17"/>
    <property type="match status" value="1"/>
</dbReference>
<evidence type="ECO:0000256" key="5">
    <source>
        <dbReference type="ARBA" id="ARBA00022989"/>
    </source>
</evidence>
<feature type="region of interest" description="Disordered" evidence="7">
    <location>
        <begin position="73"/>
        <end position="93"/>
    </location>
</feature>
<dbReference type="GeneID" id="117654519"/>
<feature type="region of interest" description="Disordered" evidence="7">
    <location>
        <begin position="487"/>
        <end position="511"/>
    </location>
</feature>
<dbReference type="Proteomes" id="UP000515158">
    <property type="component" value="Unplaced"/>
</dbReference>
<dbReference type="InterPro" id="IPR011701">
    <property type="entry name" value="MFS"/>
</dbReference>
<feature type="transmembrane region" description="Helical" evidence="8">
    <location>
        <begin position="394"/>
        <end position="414"/>
    </location>
</feature>
<feature type="transmembrane region" description="Helical" evidence="8">
    <location>
        <begin position="294"/>
        <end position="311"/>
    </location>
</feature>
<feature type="transmembrane region" description="Helical" evidence="8">
    <location>
        <begin position="426"/>
        <end position="447"/>
    </location>
</feature>
<dbReference type="OrthoDB" id="2985014at2759"/>
<dbReference type="GO" id="GO:0006820">
    <property type="term" value="P:monoatomic anion transport"/>
    <property type="evidence" value="ECO:0007669"/>
    <property type="project" value="TreeGrafter"/>
</dbReference>
<evidence type="ECO:0000313" key="11">
    <source>
        <dbReference type="RefSeq" id="XP_034257092.1"/>
    </source>
</evidence>
<evidence type="ECO:0000256" key="6">
    <source>
        <dbReference type="ARBA" id="ARBA00023136"/>
    </source>
</evidence>
<dbReference type="PROSITE" id="PS50850">
    <property type="entry name" value="MFS"/>
    <property type="match status" value="1"/>
</dbReference>
<dbReference type="RefSeq" id="XP_034257092.1">
    <property type="nucleotide sequence ID" value="XM_034401201.1"/>
</dbReference>
<dbReference type="SUPFAM" id="SSF103473">
    <property type="entry name" value="MFS general substrate transporter"/>
    <property type="match status" value="1"/>
</dbReference>
<gene>
    <name evidence="11" type="primary">LOC117654519</name>
</gene>
<proteinExistence type="predicted"/>
<feature type="domain" description="Major facilitator superfamily (MFS) profile" evidence="9">
    <location>
        <begin position="27"/>
        <end position="486"/>
    </location>
</feature>
<evidence type="ECO:0000259" key="9">
    <source>
        <dbReference type="PROSITE" id="PS50850"/>
    </source>
</evidence>
<evidence type="ECO:0000256" key="1">
    <source>
        <dbReference type="ARBA" id="ARBA00004141"/>
    </source>
</evidence>
<dbReference type="InParanoid" id="A0A6P9AFE9"/>
<keyword evidence="3 8" id="KW-0812">Transmembrane</keyword>
<dbReference type="PANTHER" id="PTHR11662">
    <property type="entry name" value="SOLUTE CARRIER FAMILY 17"/>
    <property type="match status" value="1"/>
</dbReference>
<feature type="transmembrane region" description="Helical" evidence="8">
    <location>
        <begin position="192"/>
        <end position="217"/>
    </location>
</feature>
<dbReference type="AlphaFoldDB" id="A0A6P9AFE9"/>
<dbReference type="InterPro" id="IPR036259">
    <property type="entry name" value="MFS_trans_sf"/>
</dbReference>
<dbReference type="GO" id="GO:0016020">
    <property type="term" value="C:membrane"/>
    <property type="evidence" value="ECO:0007669"/>
    <property type="project" value="UniProtKB-SubCell"/>
</dbReference>
<feature type="transmembrane region" description="Helical" evidence="8">
    <location>
        <begin position="459"/>
        <end position="481"/>
    </location>
</feature>
<keyword evidence="2" id="KW-0813">Transport</keyword>
<evidence type="ECO:0000256" key="2">
    <source>
        <dbReference type="ARBA" id="ARBA00022448"/>
    </source>
</evidence>
<dbReference type="GO" id="GO:0015293">
    <property type="term" value="F:symporter activity"/>
    <property type="evidence" value="ECO:0007669"/>
    <property type="project" value="UniProtKB-KW"/>
</dbReference>
<feature type="transmembrane region" description="Helical" evidence="8">
    <location>
        <begin position="20"/>
        <end position="48"/>
    </location>
</feature>
<dbReference type="FunFam" id="1.20.1250.20:FF:000003">
    <property type="entry name" value="Solute carrier family 17 member 3"/>
    <property type="match status" value="1"/>
</dbReference>
<feature type="transmembrane region" description="Helical" evidence="8">
    <location>
        <begin position="158"/>
        <end position="180"/>
    </location>
</feature>
<feature type="compositionally biased region" description="Low complexity" evidence="7">
    <location>
        <begin position="73"/>
        <end position="83"/>
    </location>
</feature>
<reference evidence="11" key="1">
    <citation type="submission" date="2025-08" db="UniProtKB">
        <authorList>
            <consortium name="RefSeq"/>
        </authorList>
    </citation>
    <scope>IDENTIFICATION</scope>
    <source>
        <tissue evidence="11">Total insect</tissue>
    </source>
</reference>
<feature type="transmembrane region" description="Helical" evidence="8">
    <location>
        <begin position="223"/>
        <end position="244"/>
    </location>
</feature>
<dbReference type="InterPro" id="IPR050382">
    <property type="entry name" value="MFS_Na/Anion_cotransporter"/>
</dbReference>
<dbReference type="Pfam" id="PF07690">
    <property type="entry name" value="MFS_1"/>
    <property type="match status" value="1"/>
</dbReference>
<feature type="transmembrane region" description="Helical" evidence="8">
    <location>
        <begin position="331"/>
        <end position="348"/>
    </location>
</feature>
<feature type="transmembrane region" description="Helical" evidence="8">
    <location>
        <begin position="132"/>
        <end position="152"/>
    </location>
</feature>
<sequence length="511" mass="55276">MVKIDHRGTLKVSEMIPARYVFAVLGSIGFAIIYGLKVNLSVAIVAMVNHTALQQHHGGEHVDEVAAESVSKGAASGPAEPAGGVQGGQDGQDGPFAWSETTQGYILASYFWGYLLTQIPGGRMAEQLSAKWVMLAAVLVNAVCTLLTPAAAELHAGALLAMRVGEGLGAGLTFPAMHVMISRWAPPDERSVLSSVIYAGTALGTVVSMLLAGVLAATLGWASVFHVMGALSLVWCVLWLGLVADSPALQRPALITRAERELIEQALGKHKQVRREGREASPVPWRNVWKSGPFWAILVSHVCSNFGWYMLLIELPTYMRHILHFSIKENAGLSALPFLLMWLFSMFLGRLWEWCQKRGSLSTSSSRKISTLIASLVPALCLLAVCFVGCNKPIVVMLMSVSVMSVGGMFSGFLSNHIDIAPNFAGTLMAITNTFATIPGFIVPIFVGQVTHGNQTIDAWRTIFLTTVGLFICEAVVYVLLGSGDEQEWNDPKRNEEPLQEEDEIEADVTK</sequence>
<evidence type="ECO:0000256" key="8">
    <source>
        <dbReference type="SAM" id="Phobius"/>
    </source>
</evidence>
<dbReference type="PANTHER" id="PTHR11662:SF457">
    <property type="entry name" value="MAJOR FACILITATOR SUPERFAMILY TRANSPORTER 3"/>
    <property type="match status" value="1"/>
</dbReference>
<keyword evidence="10" id="KW-1185">Reference proteome</keyword>
<evidence type="ECO:0000256" key="7">
    <source>
        <dbReference type="SAM" id="MobiDB-lite"/>
    </source>
</evidence>